<evidence type="ECO:0000313" key="1">
    <source>
        <dbReference type="EMBL" id="MCI4681763.1"/>
    </source>
</evidence>
<evidence type="ECO:0000313" key="2">
    <source>
        <dbReference type="Proteomes" id="UP001139104"/>
    </source>
</evidence>
<dbReference type="Proteomes" id="UP001139104">
    <property type="component" value="Unassembled WGS sequence"/>
</dbReference>
<proteinExistence type="predicted"/>
<protein>
    <submittedName>
        <fullName evidence="1">Uncharacterized protein</fullName>
    </submittedName>
</protein>
<accession>A0ABS9Z2A8</accession>
<comment type="caution">
    <text evidence="1">The sequence shown here is derived from an EMBL/GenBank/DDBJ whole genome shotgun (WGS) entry which is preliminary data.</text>
</comment>
<sequence>MNENASIKINTGSRSPAVTFKAQGGQLVIRVAKSSEEAKAIAGKAAVKTRAKAKASRAILRALDDLLDEETRDRSGFLQGDVPAKLRTELGELAKAGGKTLTALFLDLIDEWVDPNTGRPRLKRRANGSTYDKWPGIRRYVGEAGPVHNEAKTAKTLSRLQVEVGPKVVAAVEGRLIGSRVSKGLFLTAAGLDIIERHKAE</sequence>
<reference evidence="1" key="1">
    <citation type="journal article" date="2022" name="ISME J.">
        <title>Identification of active gaseous-alkane degraders at natural gas seeps.</title>
        <authorList>
            <person name="Farhan Ul Haque M."/>
            <person name="Hernandez M."/>
            <person name="Crombie A.T."/>
            <person name="Murrell J.C."/>
        </authorList>
    </citation>
    <scope>NUCLEOTIDE SEQUENCE</scope>
    <source>
        <strain evidence="1">PC2</strain>
    </source>
</reference>
<keyword evidence="2" id="KW-1185">Reference proteome</keyword>
<dbReference type="RefSeq" id="WP_243065809.1">
    <property type="nucleotide sequence ID" value="NZ_JAIVFK010000056.1"/>
</dbReference>
<dbReference type="EMBL" id="JAIVFP010000001">
    <property type="protein sequence ID" value="MCI4681763.1"/>
    <property type="molecule type" value="Genomic_DNA"/>
</dbReference>
<gene>
    <name evidence="1" type="ORF">K2U94_03110</name>
</gene>
<name>A0ABS9Z2A8_9HYPH</name>
<organism evidence="1 2">
    <name type="scientific">Candidatus Rhodoblastus alkanivorans</name>
    <dbReference type="NCBI Taxonomy" id="2954117"/>
    <lineage>
        <taxon>Bacteria</taxon>
        <taxon>Pseudomonadati</taxon>
        <taxon>Pseudomonadota</taxon>
        <taxon>Alphaproteobacteria</taxon>
        <taxon>Hyphomicrobiales</taxon>
        <taxon>Rhodoblastaceae</taxon>
        <taxon>Rhodoblastus</taxon>
    </lineage>
</organism>